<dbReference type="GO" id="GO:0046785">
    <property type="term" value="P:microtubule polymerization"/>
    <property type="evidence" value="ECO:0007669"/>
    <property type="project" value="InterPro"/>
</dbReference>
<keyword evidence="5" id="KW-1185">Reference proteome</keyword>
<evidence type="ECO:0000313" key="4">
    <source>
        <dbReference type="EMBL" id="KAF8794466.1"/>
    </source>
</evidence>
<dbReference type="EMBL" id="JABXBU010000002">
    <property type="protein sequence ID" value="KAF8794466.1"/>
    <property type="molecule type" value="Genomic_DNA"/>
</dbReference>
<dbReference type="Proteomes" id="UP000807504">
    <property type="component" value="Unassembled WGS sequence"/>
</dbReference>
<feature type="compositionally biased region" description="Basic and acidic residues" evidence="2">
    <location>
        <begin position="68"/>
        <end position="113"/>
    </location>
</feature>
<keyword evidence="3" id="KW-0472">Membrane</keyword>
<dbReference type="PANTHER" id="PTHR15949">
    <property type="entry name" value="TESTIS-EXPRESSED PROTEIN 264"/>
    <property type="match status" value="1"/>
</dbReference>
<dbReference type="AlphaFoldDB" id="A0A8T0FUM3"/>
<keyword evidence="3" id="KW-0812">Transmembrane</keyword>
<feature type="region of interest" description="Disordered" evidence="2">
    <location>
        <begin position="1"/>
        <end position="169"/>
    </location>
</feature>
<dbReference type="GO" id="GO:0061709">
    <property type="term" value="P:reticulophagy"/>
    <property type="evidence" value="ECO:0007669"/>
    <property type="project" value="TreeGrafter"/>
</dbReference>
<gene>
    <name evidence="4" type="ORF">HNY73_002445</name>
</gene>
<dbReference type="Gene3D" id="3.20.80.10">
    <property type="entry name" value="Regulatory factor, effector binding domain"/>
    <property type="match status" value="1"/>
</dbReference>
<feature type="compositionally biased region" description="Polar residues" evidence="2">
    <location>
        <begin position="773"/>
        <end position="782"/>
    </location>
</feature>
<feature type="transmembrane region" description="Helical" evidence="3">
    <location>
        <begin position="519"/>
        <end position="541"/>
    </location>
</feature>
<accession>A0A8T0FUM3</accession>
<reference evidence="4" key="2">
    <citation type="submission" date="2020-06" db="EMBL/GenBank/DDBJ databases">
        <authorList>
            <person name="Sheffer M."/>
        </authorList>
    </citation>
    <scope>NUCLEOTIDE SEQUENCE</scope>
</reference>
<feature type="region of interest" description="Disordered" evidence="2">
    <location>
        <begin position="767"/>
        <end position="791"/>
    </location>
</feature>
<dbReference type="GO" id="GO:0015631">
    <property type="term" value="F:tubulin binding"/>
    <property type="evidence" value="ECO:0007669"/>
    <property type="project" value="InterPro"/>
</dbReference>
<reference evidence="4" key="1">
    <citation type="journal article" date="2020" name="bioRxiv">
        <title>Chromosome-level reference genome of the European wasp spider Argiope bruennichi: a resource for studies on range expansion and evolutionary adaptation.</title>
        <authorList>
            <person name="Sheffer M.M."/>
            <person name="Hoppe A."/>
            <person name="Krehenwinkel H."/>
            <person name="Uhl G."/>
            <person name="Kuss A.W."/>
            <person name="Jensen L."/>
            <person name="Jensen C."/>
            <person name="Gillespie R.G."/>
            <person name="Hoff K.J."/>
            <person name="Prost S."/>
        </authorList>
    </citation>
    <scope>NUCLEOTIDE SEQUENCE</scope>
</reference>
<dbReference type="InterPro" id="IPR011256">
    <property type="entry name" value="Reg_factor_effector_dom_sf"/>
</dbReference>
<feature type="compositionally biased region" description="Basic and acidic residues" evidence="2">
    <location>
        <begin position="120"/>
        <end position="138"/>
    </location>
</feature>
<dbReference type="GO" id="GO:0005789">
    <property type="term" value="C:endoplasmic reticulum membrane"/>
    <property type="evidence" value="ECO:0007669"/>
    <property type="project" value="TreeGrafter"/>
</dbReference>
<keyword evidence="3" id="KW-1133">Transmembrane helix</keyword>
<sequence>MEKNNKNSSNDKEAQKNAKKIKDESILPPKMFSNPSQNNSENSDSKNDKNTNPKSTNQNKSGETDDNEVNKQEARKKADNEYDNSKDRQKAKPAHFEDDILAELKREFPTDKTKSKRRVRLEDKKEYKEDTGSEQKADLDDDDGPKPRARSNAIKEGLRAEPEFPDMPSQDIIVEKGGATSGQNLMGEKGFISSLLFDVISKEDVYPLEESKSKPISKQNLLEQKSTVMAVRSDISALFDKKKTKSVTFLAAKKKPSKSKSAVSRRLHQKPIESQVSVTTKSQNLPPDLQHLKSGWQPTEDVEETPQVGFRQRKQSWVGTYVDGTDYWSKRETSTEQEEVPFEIDQRGQTWYDLPVADEVQIEIPTAAKRTLSRAKFDAIKMQSPQELAESADEDKKRLFSFDDREPIPEKISSDLYQMFLEFCKTDDLSAVQNRLSLLNADRSLEKVGLLDHKKLTMVHTGLCFKAAGGSRYRGLSFAQYKLFIEMVAETRKMPVFDFVNSIIMNSDIPDVNMDAPDIILVLIVALLIILFLTVSALLWYSGVFVPPNVKTCKPPFDELEVAYKFVRGSQKDCSMAYAEAHCLAPHLRCIGIYYDNPKEVGESYMRSIVGLIINDTDFTVTEEEKQRMLVKGFQITKFPAVDHVVYADFPHNSFLSVLVAVHKIVPSFRSYIQEKKLQAYPLIEICDGQKIVYVAPLSKQSEFFVYEALAESEEEITSEKTVDDGEEISSKDVEELPDTISSVESLVEGGSKVEDLPSNEEVLDSLEEKNKASNGSEASTESFEELQLDS</sequence>
<evidence type="ECO:0000256" key="3">
    <source>
        <dbReference type="SAM" id="Phobius"/>
    </source>
</evidence>
<dbReference type="GO" id="GO:0005657">
    <property type="term" value="C:replication fork"/>
    <property type="evidence" value="ECO:0007669"/>
    <property type="project" value="TreeGrafter"/>
</dbReference>
<comment type="caution">
    <text evidence="4">The sequence shown here is derived from an EMBL/GenBank/DDBJ whole genome shotgun (WGS) entry which is preliminary data.</text>
</comment>
<dbReference type="Gene3D" id="1.10.238.10">
    <property type="entry name" value="EF-hand"/>
    <property type="match status" value="1"/>
</dbReference>
<evidence type="ECO:0000313" key="5">
    <source>
        <dbReference type="Proteomes" id="UP000807504"/>
    </source>
</evidence>
<dbReference type="GO" id="GO:0106300">
    <property type="term" value="P:protein-DNA covalent cross-linking repair"/>
    <property type="evidence" value="ECO:0007669"/>
    <property type="project" value="TreeGrafter"/>
</dbReference>
<feature type="compositionally biased region" description="Basic and acidic residues" evidence="2">
    <location>
        <begin position="1"/>
        <end position="25"/>
    </location>
</feature>
<dbReference type="InterPro" id="IPR008907">
    <property type="entry name" value="TPP/p25"/>
</dbReference>
<dbReference type="SUPFAM" id="SSF47473">
    <property type="entry name" value="EF-hand"/>
    <property type="match status" value="1"/>
</dbReference>
<comment type="similarity">
    <text evidence="1">Belongs to the TPPP family.</text>
</comment>
<protein>
    <submittedName>
        <fullName evidence="4">Testis-expressed protein 264 like protein</fullName>
    </submittedName>
</protein>
<dbReference type="PANTHER" id="PTHR15949:SF3">
    <property type="entry name" value="TESTIS-EXPRESSED PROTEIN 264"/>
    <property type="match status" value="1"/>
</dbReference>
<dbReference type="Pfam" id="PF05517">
    <property type="entry name" value="p25-alpha"/>
    <property type="match status" value="1"/>
</dbReference>
<evidence type="ECO:0000256" key="2">
    <source>
        <dbReference type="SAM" id="MobiDB-lite"/>
    </source>
</evidence>
<dbReference type="InterPro" id="IPR011992">
    <property type="entry name" value="EF-hand-dom_pair"/>
</dbReference>
<proteinExistence type="inferred from homology"/>
<organism evidence="4 5">
    <name type="scientific">Argiope bruennichi</name>
    <name type="common">Wasp spider</name>
    <name type="synonym">Aranea bruennichi</name>
    <dbReference type="NCBI Taxonomy" id="94029"/>
    <lineage>
        <taxon>Eukaryota</taxon>
        <taxon>Metazoa</taxon>
        <taxon>Ecdysozoa</taxon>
        <taxon>Arthropoda</taxon>
        <taxon>Chelicerata</taxon>
        <taxon>Arachnida</taxon>
        <taxon>Araneae</taxon>
        <taxon>Araneomorphae</taxon>
        <taxon>Entelegynae</taxon>
        <taxon>Araneoidea</taxon>
        <taxon>Araneidae</taxon>
        <taxon>Argiope</taxon>
    </lineage>
</organism>
<evidence type="ECO:0000256" key="1">
    <source>
        <dbReference type="ARBA" id="ARBA00010994"/>
    </source>
</evidence>
<dbReference type="GO" id="GO:0005634">
    <property type="term" value="C:nucleus"/>
    <property type="evidence" value="ECO:0007669"/>
    <property type="project" value="TreeGrafter"/>
</dbReference>
<name>A0A8T0FUM3_ARGBR</name>
<dbReference type="GO" id="GO:0000421">
    <property type="term" value="C:autophagosome membrane"/>
    <property type="evidence" value="ECO:0007669"/>
    <property type="project" value="TreeGrafter"/>
</dbReference>